<evidence type="ECO:0000313" key="3">
    <source>
        <dbReference type="Proteomes" id="UP000034881"/>
    </source>
</evidence>
<evidence type="ECO:0000256" key="1">
    <source>
        <dbReference type="SAM" id="Coils"/>
    </source>
</evidence>
<proteinExistence type="predicted"/>
<dbReference type="AlphaFoldDB" id="A0A0G0QPL1"/>
<feature type="coiled-coil region" evidence="1">
    <location>
        <begin position="285"/>
        <end position="334"/>
    </location>
</feature>
<keyword evidence="1" id="KW-0175">Coiled coil</keyword>
<organism evidence="2 3">
    <name type="scientific">Candidatus Daviesbacteria bacterium GW2011_GWC2_40_12</name>
    <dbReference type="NCBI Taxonomy" id="1618431"/>
    <lineage>
        <taxon>Bacteria</taxon>
        <taxon>Candidatus Daviesiibacteriota</taxon>
    </lineage>
</organism>
<comment type="caution">
    <text evidence="2">The sequence shown here is derived from an EMBL/GenBank/DDBJ whole genome shotgun (WGS) entry which is preliminary data.</text>
</comment>
<accession>A0A0G0QPL1</accession>
<dbReference type="Proteomes" id="UP000034881">
    <property type="component" value="Unassembled WGS sequence"/>
</dbReference>
<reference evidence="2 3" key="1">
    <citation type="journal article" date="2015" name="Nature">
        <title>rRNA introns, odd ribosomes, and small enigmatic genomes across a large radiation of phyla.</title>
        <authorList>
            <person name="Brown C.T."/>
            <person name="Hug L.A."/>
            <person name="Thomas B.C."/>
            <person name="Sharon I."/>
            <person name="Castelle C.J."/>
            <person name="Singh A."/>
            <person name="Wilkins M.J."/>
            <person name="Williams K.H."/>
            <person name="Banfield J.F."/>
        </authorList>
    </citation>
    <scope>NUCLEOTIDE SEQUENCE [LARGE SCALE GENOMIC DNA]</scope>
</reference>
<sequence length="415" mass="46366">MMELEQRLATFKKLQKLEAGLDKIVRLTENIGSTPIVSSLDLSRFDENNPAQTEDLLKTAIKAGIVIERLNVKAKPIIEGKIREIKGGTEGKRMSSLFDEAVNALNQSSLVPARIVGKAARSVLVYNTPRNSNGTPEERVFTQDGTLTKTEGAILAIAIAEASLKPEAKKIFTLDSKFSGFFGKLCSSLPQKGSGEMSVSSYNEAKRGILNKAALMVADPQNNHVAREVKLLFDWINSCTDQKDVFYEAILAVDDCSDATAVIDLRSKFRSVMQARFDEKFARDLVEVTREGEEELKKHKELEEARKLKEAKRLAEAEIKKQQEKDRNQLAAKMEKILVGLWSREAPYIEMLNEAVAITPGLEGKKRLGLVEKALAIANLEHRQATELNFTEEEMKVVKDVASDIYMKRIKEPKK</sequence>
<dbReference type="EMBL" id="LBYB01000002">
    <property type="protein sequence ID" value="KKR42364.1"/>
    <property type="molecule type" value="Genomic_DNA"/>
</dbReference>
<evidence type="ECO:0000313" key="2">
    <source>
        <dbReference type="EMBL" id="KKR42364.1"/>
    </source>
</evidence>
<gene>
    <name evidence="2" type="ORF">UT77_C0002G0017</name>
</gene>
<protein>
    <submittedName>
        <fullName evidence="2">Uncharacterized protein</fullName>
    </submittedName>
</protein>
<name>A0A0G0QPL1_9BACT</name>